<accession>A0A4S4M2J6</accession>
<feature type="compositionally biased region" description="Basic and acidic residues" evidence="1">
    <location>
        <begin position="102"/>
        <end position="112"/>
    </location>
</feature>
<dbReference type="Proteomes" id="UP000310158">
    <property type="component" value="Unassembled WGS sequence"/>
</dbReference>
<sequence>MSTLASPNPTVAIGVRSQGPPAQQSSPSSALDLARSPIPSQMPVPTSSAHQPSRDTNYFQPSSLDTLSLSVPLSDRRGQESKTFGNSYRREELIFTLRERDEGVRDPHDRSRTYGSSCQGTGDVQGPEQKEIKNTTGIVRNLRDIRICFRGFEARAEQYPSGEMHRARKKLQKTLPEETVTYRLPEETQSQPAPDITRELEQVRRAAMDAVSALSSVSELPATARG</sequence>
<proteinExistence type="predicted"/>
<evidence type="ECO:0000313" key="3">
    <source>
        <dbReference type="Proteomes" id="UP000310158"/>
    </source>
</evidence>
<reference evidence="2 3" key="1">
    <citation type="submission" date="2019-02" db="EMBL/GenBank/DDBJ databases">
        <title>Genome sequencing of the rare red list fungi Bondarzewia mesenterica.</title>
        <authorList>
            <person name="Buettner E."/>
            <person name="Kellner H."/>
        </authorList>
    </citation>
    <scope>NUCLEOTIDE SEQUENCE [LARGE SCALE GENOMIC DNA]</scope>
    <source>
        <strain evidence="2 3">DSM 108281</strain>
    </source>
</reference>
<comment type="caution">
    <text evidence="2">The sequence shown here is derived from an EMBL/GenBank/DDBJ whole genome shotgun (WGS) entry which is preliminary data.</text>
</comment>
<evidence type="ECO:0000256" key="1">
    <source>
        <dbReference type="SAM" id="MobiDB-lite"/>
    </source>
</evidence>
<feature type="compositionally biased region" description="Polar residues" evidence="1">
    <location>
        <begin position="43"/>
        <end position="63"/>
    </location>
</feature>
<gene>
    <name evidence="2" type="ORF">EW146_g2284</name>
</gene>
<dbReference type="EMBL" id="SGPL01000065">
    <property type="protein sequence ID" value="THH18747.1"/>
    <property type="molecule type" value="Genomic_DNA"/>
</dbReference>
<feature type="compositionally biased region" description="Polar residues" evidence="1">
    <location>
        <begin position="113"/>
        <end position="122"/>
    </location>
</feature>
<dbReference type="AlphaFoldDB" id="A0A4S4M2J6"/>
<protein>
    <submittedName>
        <fullName evidence="2">Uncharacterized protein</fullName>
    </submittedName>
</protein>
<keyword evidence="3" id="KW-1185">Reference proteome</keyword>
<feature type="compositionally biased region" description="Low complexity" evidence="1">
    <location>
        <begin position="17"/>
        <end position="30"/>
    </location>
</feature>
<organism evidence="2 3">
    <name type="scientific">Bondarzewia mesenterica</name>
    <dbReference type="NCBI Taxonomy" id="1095465"/>
    <lineage>
        <taxon>Eukaryota</taxon>
        <taxon>Fungi</taxon>
        <taxon>Dikarya</taxon>
        <taxon>Basidiomycota</taxon>
        <taxon>Agaricomycotina</taxon>
        <taxon>Agaricomycetes</taxon>
        <taxon>Russulales</taxon>
        <taxon>Bondarzewiaceae</taxon>
        <taxon>Bondarzewia</taxon>
    </lineage>
</organism>
<feature type="region of interest" description="Disordered" evidence="1">
    <location>
        <begin position="102"/>
        <end position="128"/>
    </location>
</feature>
<feature type="region of interest" description="Disordered" evidence="1">
    <location>
        <begin position="1"/>
        <end position="63"/>
    </location>
</feature>
<evidence type="ECO:0000313" key="2">
    <source>
        <dbReference type="EMBL" id="THH18747.1"/>
    </source>
</evidence>
<name>A0A4S4M2J6_9AGAM</name>